<dbReference type="PANTHER" id="PTHR30273:SF2">
    <property type="entry name" value="PROTEIN FECR"/>
    <property type="match status" value="1"/>
</dbReference>
<dbReference type="InterPro" id="IPR006860">
    <property type="entry name" value="FecR"/>
</dbReference>
<dbReference type="Pfam" id="PF04773">
    <property type="entry name" value="FecR"/>
    <property type="match status" value="1"/>
</dbReference>
<feature type="domain" description="FecR N-terminal" evidence="3">
    <location>
        <begin position="17"/>
        <end position="58"/>
    </location>
</feature>
<protein>
    <submittedName>
        <fullName evidence="4">DUF4880 domain-containing protein</fullName>
    </submittedName>
</protein>
<evidence type="ECO:0000313" key="5">
    <source>
        <dbReference type="Proteomes" id="UP000444401"/>
    </source>
</evidence>
<keyword evidence="5" id="KW-1185">Reference proteome</keyword>
<dbReference type="InterPro" id="IPR032623">
    <property type="entry name" value="FecR_N"/>
</dbReference>
<evidence type="ECO:0000259" key="3">
    <source>
        <dbReference type="Pfam" id="PF16220"/>
    </source>
</evidence>
<feature type="domain" description="FecR protein" evidence="2">
    <location>
        <begin position="121"/>
        <end position="212"/>
    </location>
</feature>
<dbReference type="Gene3D" id="2.60.120.1440">
    <property type="match status" value="1"/>
</dbReference>
<comment type="caution">
    <text evidence="4">The sequence shown here is derived from an EMBL/GenBank/DDBJ whole genome shotgun (WGS) entry which is preliminary data.</text>
</comment>
<evidence type="ECO:0000259" key="2">
    <source>
        <dbReference type="Pfam" id="PF04773"/>
    </source>
</evidence>
<dbReference type="Pfam" id="PF16220">
    <property type="entry name" value="DUF4880"/>
    <property type="match status" value="1"/>
</dbReference>
<organism evidence="4 5">
    <name type="scientific">Pelagerythrobacter marinus</name>
    <dbReference type="NCBI Taxonomy" id="538382"/>
    <lineage>
        <taxon>Bacteria</taxon>
        <taxon>Pseudomonadati</taxon>
        <taxon>Pseudomonadota</taxon>
        <taxon>Alphaproteobacteria</taxon>
        <taxon>Sphingomonadales</taxon>
        <taxon>Erythrobacteraceae</taxon>
        <taxon>Pelagerythrobacter</taxon>
    </lineage>
</organism>
<gene>
    <name evidence="4" type="ORF">GRI72_01730</name>
</gene>
<name>A0ABW9UVE0_9SPHN</name>
<feature type="transmembrane region" description="Helical" evidence="1">
    <location>
        <begin position="95"/>
        <end position="116"/>
    </location>
</feature>
<evidence type="ECO:0000256" key="1">
    <source>
        <dbReference type="SAM" id="Phobius"/>
    </source>
</evidence>
<sequence length="320" mass="35081">MPGQDRLMRSIEQTNAEAAGWLDRMNRSAFDSVEGARFDEWMRADPRNREAFAEMAALWDDRLLEQACVAVREAPATERVAARAVRRPLSRPRRWLPLAASAAAAAVAALLFIPAIPVSHQTAPGVMRTVALSDGTTLSLGGNSAVTVRYWPWRREVELTRGEAGFDVSHSSWRSFEVDAGSVRIGVLGTAFHIDRLSQHRVSVAVARGKVRLTDAASQLDLAAGEAALASDSVLRRIPMDPEHVRPGSEWFVMRDAPLGDLVAKMRRFSDASIAVDGTLADDLRLTGRFRVSATEETLALLRKGYGLDIARDGDVIRIE</sequence>
<dbReference type="EMBL" id="WTYO01000001">
    <property type="protein sequence ID" value="MXO67550.1"/>
    <property type="molecule type" value="Genomic_DNA"/>
</dbReference>
<reference evidence="4 5" key="1">
    <citation type="submission" date="2019-12" db="EMBL/GenBank/DDBJ databases">
        <title>Genomic-based taxomic classification of the family Erythrobacteraceae.</title>
        <authorList>
            <person name="Xu L."/>
        </authorList>
    </citation>
    <scope>NUCLEOTIDE SEQUENCE [LARGE SCALE GENOMIC DNA]</scope>
    <source>
        <strain evidence="4 5">H32</strain>
    </source>
</reference>
<dbReference type="PANTHER" id="PTHR30273">
    <property type="entry name" value="PERIPLASMIC SIGNAL SENSOR AND SIGMA FACTOR ACTIVATOR FECR-RELATED"/>
    <property type="match status" value="1"/>
</dbReference>
<keyword evidence="1" id="KW-0472">Membrane</keyword>
<keyword evidence="1" id="KW-1133">Transmembrane helix</keyword>
<dbReference type="InterPro" id="IPR012373">
    <property type="entry name" value="Ferrdict_sens_TM"/>
</dbReference>
<accession>A0ABW9UVE0</accession>
<evidence type="ECO:0000313" key="4">
    <source>
        <dbReference type="EMBL" id="MXO67550.1"/>
    </source>
</evidence>
<keyword evidence="1" id="KW-0812">Transmembrane</keyword>
<proteinExistence type="predicted"/>
<dbReference type="Proteomes" id="UP000444401">
    <property type="component" value="Unassembled WGS sequence"/>
</dbReference>
<dbReference type="PIRSF" id="PIRSF018266">
    <property type="entry name" value="FecR"/>
    <property type="match status" value="1"/>
</dbReference>